<dbReference type="PROSITE" id="PS50112">
    <property type="entry name" value="PAS"/>
    <property type="match status" value="3"/>
</dbReference>
<gene>
    <name evidence="9" type="ORF">GO495_25605</name>
</gene>
<evidence type="ECO:0000259" key="6">
    <source>
        <dbReference type="PROSITE" id="PS50109"/>
    </source>
</evidence>
<feature type="domain" description="PAS" evidence="7">
    <location>
        <begin position="65"/>
        <end position="110"/>
    </location>
</feature>
<evidence type="ECO:0000313" key="9">
    <source>
        <dbReference type="EMBL" id="MVT43997.1"/>
    </source>
</evidence>
<dbReference type="Gene3D" id="2.10.70.100">
    <property type="match status" value="1"/>
</dbReference>
<dbReference type="InterPro" id="IPR000700">
    <property type="entry name" value="PAS-assoc_C"/>
</dbReference>
<name>A0A6N8JFN0_9BACT</name>
<dbReference type="InterPro" id="IPR005467">
    <property type="entry name" value="His_kinase_dom"/>
</dbReference>
<dbReference type="Pfam" id="PF00512">
    <property type="entry name" value="HisKA"/>
    <property type="match status" value="1"/>
</dbReference>
<dbReference type="SUPFAM" id="SSF55785">
    <property type="entry name" value="PYP-like sensor domain (PAS domain)"/>
    <property type="match status" value="3"/>
</dbReference>
<comment type="caution">
    <text evidence="9">The sequence shown here is derived from an EMBL/GenBank/DDBJ whole genome shotgun (WGS) entry which is preliminary data.</text>
</comment>
<dbReference type="SMART" id="SM00086">
    <property type="entry name" value="PAC"/>
    <property type="match status" value="3"/>
</dbReference>
<dbReference type="InterPro" id="IPR003594">
    <property type="entry name" value="HATPase_dom"/>
</dbReference>
<evidence type="ECO:0000313" key="10">
    <source>
        <dbReference type="Proteomes" id="UP000468388"/>
    </source>
</evidence>
<evidence type="ECO:0000256" key="5">
    <source>
        <dbReference type="ARBA" id="ARBA00022777"/>
    </source>
</evidence>
<dbReference type="InterPro" id="IPR036097">
    <property type="entry name" value="HisK_dim/P_sf"/>
</dbReference>
<dbReference type="PROSITE" id="PS50109">
    <property type="entry name" value="HIS_KIN"/>
    <property type="match status" value="1"/>
</dbReference>
<keyword evidence="10" id="KW-1185">Reference proteome</keyword>
<dbReference type="AlphaFoldDB" id="A0A6N8JFN0"/>
<comment type="catalytic activity">
    <reaction evidence="1">
        <text>ATP + protein L-histidine = ADP + protein N-phospho-L-histidine.</text>
        <dbReference type="EC" id="2.7.13.3"/>
    </reaction>
</comment>
<evidence type="ECO:0000256" key="3">
    <source>
        <dbReference type="ARBA" id="ARBA00022553"/>
    </source>
</evidence>
<dbReference type="SMART" id="SM00388">
    <property type="entry name" value="HisKA"/>
    <property type="match status" value="1"/>
</dbReference>
<dbReference type="SUPFAM" id="SSF47384">
    <property type="entry name" value="Homodimeric domain of signal transducing histidine kinase"/>
    <property type="match status" value="1"/>
</dbReference>
<organism evidence="9 10">
    <name type="scientific">Chitinophaga oryziterrae</name>
    <dbReference type="NCBI Taxonomy" id="1031224"/>
    <lineage>
        <taxon>Bacteria</taxon>
        <taxon>Pseudomonadati</taxon>
        <taxon>Bacteroidota</taxon>
        <taxon>Chitinophagia</taxon>
        <taxon>Chitinophagales</taxon>
        <taxon>Chitinophagaceae</taxon>
        <taxon>Chitinophaga</taxon>
    </lineage>
</organism>
<dbReference type="PRINTS" id="PR00344">
    <property type="entry name" value="BCTRLSENSOR"/>
</dbReference>
<dbReference type="SMART" id="SM00387">
    <property type="entry name" value="HATPase_c"/>
    <property type="match status" value="1"/>
</dbReference>
<evidence type="ECO:0000259" key="8">
    <source>
        <dbReference type="PROSITE" id="PS50113"/>
    </source>
</evidence>
<dbReference type="PROSITE" id="PS50113">
    <property type="entry name" value="PAC"/>
    <property type="match status" value="3"/>
</dbReference>
<dbReference type="Pfam" id="PF02518">
    <property type="entry name" value="HATPase_c"/>
    <property type="match status" value="1"/>
</dbReference>
<dbReference type="InterPro" id="IPR013767">
    <property type="entry name" value="PAS_fold"/>
</dbReference>
<dbReference type="NCBIfam" id="TIGR00229">
    <property type="entry name" value="sensory_box"/>
    <property type="match status" value="2"/>
</dbReference>
<dbReference type="InterPro" id="IPR052162">
    <property type="entry name" value="Sensor_kinase/Photoreceptor"/>
</dbReference>
<dbReference type="GO" id="GO:0006355">
    <property type="term" value="P:regulation of DNA-templated transcription"/>
    <property type="evidence" value="ECO:0007669"/>
    <property type="project" value="InterPro"/>
</dbReference>
<keyword evidence="4" id="KW-0808">Transferase</keyword>
<dbReference type="SMART" id="SM00091">
    <property type="entry name" value="PAS"/>
    <property type="match status" value="3"/>
</dbReference>
<dbReference type="InterPro" id="IPR013655">
    <property type="entry name" value="PAS_fold_3"/>
</dbReference>
<dbReference type="InterPro" id="IPR004358">
    <property type="entry name" value="Sig_transdc_His_kin-like_C"/>
</dbReference>
<dbReference type="CDD" id="cd00075">
    <property type="entry name" value="HATPase"/>
    <property type="match status" value="1"/>
</dbReference>
<protein>
    <recommendedName>
        <fullName evidence="2">histidine kinase</fullName>
        <ecNumber evidence="2">2.7.13.3</ecNumber>
    </recommendedName>
</protein>
<dbReference type="Proteomes" id="UP000468388">
    <property type="component" value="Unassembled WGS sequence"/>
</dbReference>
<dbReference type="InterPro" id="IPR000014">
    <property type="entry name" value="PAS"/>
</dbReference>
<feature type="domain" description="PAC" evidence="8">
    <location>
        <begin position="113"/>
        <end position="166"/>
    </location>
</feature>
<dbReference type="InterPro" id="IPR036890">
    <property type="entry name" value="HATPase_C_sf"/>
</dbReference>
<dbReference type="Gene3D" id="3.30.450.20">
    <property type="entry name" value="PAS domain"/>
    <property type="match status" value="3"/>
</dbReference>
<dbReference type="Gene3D" id="1.10.287.130">
    <property type="match status" value="1"/>
</dbReference>
<dbReference type="InterPro" id="IPR035965">
    <property type="entry name" value="PAS-like_dom_sf"/>
</dbReference>
<accession>A0A6N8JFN0</accession>
<dbReference type="PANTHER" id="PTHR43304:SF1">
    <property type="entry name" value="PAC DOMAIN-CONTAINING PROTEIN"/>
    <property type="match status" value="1"/>
</dbReference>
<dbReference type="GO" id="GO:0000155">
    <property type="term" value="F:phosphorelay sensor kinase activity"/>
    <property type="evidence" value="ECO:0007669"/>
    <property type="project" value="InterPro"/>
</dbReference>
<evidence type="ECO:0000256" key="4">
    <source>
        <dbReference type="ARBA" id="ARBA00022679"/>
    </source>
</evidence>
<evidence type="ECO:0000256" key="2">
    <source>
        <dbReference type="ARBA" id="ARBA00012438"/>
    </source>
</evidence>
<proteinExistence type="predicted"/>
<dbReference type="CDD" id="cd00082">
    <property type="entry name" value="HisKA"/>
    <property type="match status" value="1"/>
</dbReference>
<dbReference type="CDD" id="cd00130">
    <property type="entry name" value="PAS"/>
    <property type="match status" value="3"/>
</dbReference>
<dbReference type="PANTHER" id="PTHR43304">
    <property type="entry name" value="PHYTOCHROME-LIKE PROTEIN CPH1"/>
    <property type="match status" value="1"/>
</dbReference>
<dbReference type="RefSeq" id="WP_157302802.1">
    <property type="nucleotide sequence ID" value="NZ_BAAAZB010000001.1"/>
</dbReference>
<dbReference type="Gene3D" id="3.30.565.10">
    <property type="entry name" value="Histidine kinase-like ATPase, C-terminal domain"/>
    <property type="match status" value="1"/>
</dbReference>
<feature type="domain" description="Histidine kinase" evidence="6">
    <location>
        <begin position="437"/>
        <end position="649"/>
    </location>
</feature>
<reference evidence="9 10" key="1">
    <citation type="submission" date="2019-12" db="EMBL/GenBank/DDBJ databases">
        <title>The draft genomic sequence of strain Chitinophaga oryziterrae JCM 16595.</title>
        <authorList>
            <person name="Zhang X."/>
        </authorList>
    </citation>
    <scope>NUCLEOTIDE SEQUENCE [LARGE SCALE GENOMIC DNA]</scope>
    <source>
        <strain evidence="9 10">JCM 16595</strain>
    </source>
</reference>
<dbReference type="Pfam" id="PF00989">
    <property type="entry name" value="PAS"/>
    <property type="match status" value="1"/>
</dbReference>
<feature type="domain" description="PAS" evidence="7">
    <location>
        <begin position="167"/>
        <end position="240"/>
    </location>
</feature>
<evidence type="ECO:0000259" key="7">
    <source>
        <dbReference type="PROSITE" id="PS50112"/>
    </source>
</evidence>
<dbReference type="Pfam" id="PF08447">
    <property type="entry name" value="PAS_3"/>
    <property type="match status" value="2"/>
</dbReference>
<feature type="domain" description="PAS" evidence="7">
    <location>
        <begin position="294"/>
        <end position="364"/>
    </location>
</feature>
<keyword evidence="3" id="KW-0597">Phosphoprotein</keyword>
<evidence type="ECO:0000256" key="1">
    <source>
        <dbReference type="ARBA" id="ARBA00000085"/>
    </source>
</evidence>
<keyword evidence="5" id="KW-0418">Kinase</keyword>
<sequence>MNTLLQLQIEQYLGDHIPENLSAFLEVISDSYDRYEKERSLFEASQQVAHIGSWELDIINNHLTWSDETYRILGYAPQSFPATPEFFFNCLDPDDVEAMRLKVELAINSGIPYDTEHRIILPDGTKKIIQSRSEVLIDRTTSKPYRMFGTIKDITSRKKADEQLVNANNELRTLFENMQEAFFSVDMQTMKQLQMSPACEKVYGYPMEAFQQNPNLWFDLIIDEDKQAIEAVTTDLHAGRSSILIYRTRDKNGDIRWLESKLTPTLKDGILMRIDGATSDITKRKEAEIALRDSEYRFRCIIQHSSDAMFILNKKGEIIFSSDSLFRITGYTPEEVIGNKDIQFIHPDYKNIVQNAWNELLKDTGKTETINYKRLKKDGSYIWCEGVMTNLMHEPAVQGTIVNFRDITERMDYLDALRATNEDLKKSNMELDRFVYSVSHDLRAPLSSMLGVLQLIQSDVTDPSILSDLDLLEGSIKKLDGFILDILDYSKNSRLDIKRDIIIFDTIVADVLSHLKYMGAGNANIDIKVNINEGFIFYSDKSRIYIILNNLISNAIRYSNPDATHPFVEINIQTSASGVIIAVKDNGIGISENNQSKIFDIFYRVSGNSIGSGLGLYIVKETVTKLHGNIKLISDPGEGSEFIIYIPNS</sequence>
<feature type="domain" description="PAC" evidence="8">
    <location>
        <begin position="239"/>
        <end position="293"/>
    </location>
</feature>
<dbReference type="EC" id="2.7.13.3" evidence="2"/>
<dbReference type="SUPFAM" id="SSF55874">
    <property type="entry name" value="ATPase domain of HSP90 chaperone/DNA topoisomerase II/histidine kinase"/>
    <property type="match status" value="1"/>
</dbReference>
<dbReference type="InterPro" id="IPR001610">
    <property type="entry name" value="PAC"/>
</dbReference>
<dbReference type="OrthoDB" id="1522284at2"/>
<feature type="domain" description="PAC" evidence="8">
    <location>
        <begin position="368"/>
        <end position="419"/>
    </location>
</feature>
<dbReference type="EMBL" id="WRXO01000009">
    <property type="protein sequence ID" value="MVT43997.1"/>
    <property type="molecule type" value="Genomic_DNA"/>
</dbReference>
<dbReference type="InterPro" id="IPR003661">
    <property type="entry name" value="HisK_dim/P_dom"/>
</dbReference>